<evidence type="ECO:0008006" key="2">
    <source>
        <dbReference type="Google" id="ProtNLM"/>
    </source>
</evidence>
<dbReference type="EMBL" id="NWSH01002262">
    <property type="protein sequence ID" value="PCG68762.1"/>
    <property type="molecule type" value="Genomic_DNA"/>
</dbReference>
<dbReference type="PANTHER" id="PTHR21055">
    <property type="entry name" value="PROTEIN PHOSPHATASE 1 REGULATORY SUBUNIT 36"/>
    <property type="match status" value="1"/>
</dbReference>
<dbReference type="GO" id="GO:0019902">
    <property type="term" value="F:phosphatase binding"/>
    <property type="evidence" value="ECO:0007669"/>
    <property type="project" value="InterPro"/>
</dbReference>
<comment type="caution">
    <text evidence="1">The sequence shown here is derived from an EMBL/GenBank/DDBJ whole genome shotgun (WGS) entry which is preliminary data.</text>
</comment>
<dbReference type="AlphaFoldDB" id="A0A2A4JBG2"/>
<dbReference type="PANTHER" id="PTHR21055:SF3">
    <property type="entry name" value="PROTEIN PHOSPHATASE 1 REGULATORY SUBUNIT 36"/>
    <property type="match status" value="1"/>
</dbReference>
<dbReference type="InterPro" id="IPR026142">
    <property type="entry name" value="Pro_pase_1_reg_su_36"/>
</dbReference>
<proteinExistence type="predicted"/>
<evidence type="ECO:0000313" key="1">
    <source>
        <dbReference type="EMBL" id="PCG68762.1"/>
    </source>
</evidence>
<protein>
    <recommendedName>
        <fullName evidence="2">Protein phosphatase 1 regulatory subunit 36</fullName>
    </recommendedName>
</protein>
<organism evidence="1">
    <name type="scientific">Heliothis virescens</name>
    <name type="common">Tobacco budworm moth</name>
    <dbReference type="NCBI Taxonomy" id="7102"/>
    <lineage>
        <taxon>Eukaryota</taxon>
        <taxon>Metazoa</taxon>
        <taxon>Ecdysozoa</taxon>
        <taxon>Arthropoda</taxon>
        <taxon>Hexapoda</taxon>
        <taxon>Insecta</taxon>
        <taxon>Pterygota</taxon>
        <taxon>Neoptera</taxon>
        <taxon>Endopterygota</taxon>
        <taxon>Lepidoptera</taxon>
        <taxon>Glossata</taxon>
        <taxon>Ditrysia</taxon>
        <taxon>Noctuoidea</taxon>
        <taxon>Noctuidae</taxon>
        <taxon>Heliothinae</taxon>
        <taxon>Heliothis</taxon>
    </lineage>
</organism>
<dbReference type="Pfam" id="PF14895">
    <property type="entry name" value="PPPI_inhib"/>
    <property type="match status" value="1"/>
</dbReference>
<reference evidence="1" key="1">
    <citation type="submission" date="2017-09" db="EMBL/GenBank/DDBJ databases">
        <title>Contemporary evolution of a Lepidopteran species, Heliothis virescens, in response to modern agricultural practices.</title>
        <authorList>
            <person name="Fritz M.L."/>
            <person name="Deyonke A.M."/>
            <person name="Papanicolaou A."/>
            <person name="Micinski S."/>
            <person name="Westbrook J."/>
            <person name="Gould F."/>
        </authorList>
    </citation>
    <scope>NUCLEOTIDE SEQUENCE [LARGE SCALE GENOMIC DNA]</scope>
    <source>
        <strain evidence="1">HvINT-</strain>
        <tissue evidence="1">Whole body</tissue>
    </source>
</reference>
<gene>
    <name evidence="1" type="ORF">B5V51_4898</name>
</gene>
<sequence>MSSFDDDDDEVAGGIYENGHWAWDDKENEIVFKNDLPVKTDETPQMATAILGSVEFKEDIDLNEQQRFRKRIQRKVTAATDYVTLQDVKDVVFFTAPFKIMKPYVINLFHLPATDRILRALIMFCQYHLQISNLMAMRTLELETKIHTSASHEKELFYLENLEDLRLLVAKEYANMIQGSGDFGKYHHMGPTKKLRSQIRRESFMFETFIRISIQIIWIALGRKSFVQIELEVHRIFKSPLFNSAEHKLGKGAPTITSNERTVLLGHCLRKKYKVEMLSPLINEVHCCRRNIDHRIYGLGVVKYPNLSPRLLYMEGALSLPERELLANDISLGILGWPRSNFDILLREIVYSPDDISMSSTKLNKSVSKASKGLQRTRSTIVESTQMYKDIEIPPPSDEE</sequence>
<name>A0A2A4JBG2_HELVI</name>
<accession>A0A2A4JBG2</accession>